<dbReference type="STRING" id="1173111.SAMN05444955_12430"/>
<dbReference type="AlphaFoldDB" id="A0A1H8JGF5"/>
<organism evidence="1 2">
    <name type="scientific">Lihuaxuella thermophila</name>
    <dbReference type="NCBI Taxonomy" id="1173111"/>
    <lineage>
        <taxon>Bacteria</taxon>
        <taxon>Bacillati</taxon>
        <taxon>Bacillota</taxon>
        <taxon>Bacilli</taxon>
        <taxon>Bacillales</taxon>
        <taxon>Thermoactinomycetaceae</taxon>
        <taxon>Lihuaxuella</taxon>
    </lineage>
</organism>
<dbReference type="EMBL" id="FOCQ01000024">
    <property type="protein sequence ID" value="SEN79297.1"/>
    <property type="molecule type" value="Genomic_DNA"/>
</dbReference>
<protein>
    <submittedName>
        <fullName evidence="1">Uncharacterized protein</fullName>
    </submittedName>
</protein>
<keyword evidence="2" id="KW-1185">Reference proteome</keyword>
<dbReference type="OrthoDB" id="2988879at2"/>
<reference evidence="1 2" key="1">
    <citation type="submission" date="2016-10" db="EMBL/GenBank/DDBJ databases">
        <authorList>
            <person name="de Groot N.N."/>
        </authorList>
    </citation>
    <scope>NUCLEOTIDE SEQUENCE [LARGE SCALE GENOMIC DNA]</scope>
    <source>
        <strain evidence="1 2">DSM 46701</strain>
    </source>
</reference>
<dbReference type="RefSeq" id="WP_089973274.1">
    <property type="nucleotide sequence ID" value="NZ_FOCQ01000024.1"/>
</dbReference>
<dbReference type="Proteomes" id="UP000199695">
    <property type="component" value="Unassembled WGS sequence"/>
</dbReference>
<sequence length="139" mass="16722">MYIRFQTPYQYVFIHRNVKHLLLLWKKERKRDLYIIEEENDCMLLRFPGQTYVEMVLDEIEPIFFQRLETDDGPFPAILGATFTFGDKRVGMYYHPDHPSEALYFFEIQGNQITDIPDEEYEAVVRAFMNEFPEFFVGT</sequence>
<name>A0A1H8JGF5_9BACL</name>
<gene>
    <name evidence="1" type="ORF">SAMN05444955_12430</name>
</gene>
<evidence type="ECO:0000313" key="2">
    <source>
        <dbReference type="Proteomes" id="UP000199695"/>
    </source>
</evidence>
<proteinExistence type="predicted"/>
<accession>A0A1H8JGF5</accession>
<evidence type="ECO:0000313" key="1">
    <source>
        <dbReference type="EMBL" id="SEN79297.1"/>
    </source>
</evidence>